<dbReference type="EMBL" id="JTCM02000100">
    <property type="protein sequence ID" value="NEU76220.1"/>
    <property type="molecule type" value="Genomic_DNA"/>
</dbReference>
<evidence type="ECO:0000313" key="2">
    <source>
        <dbReference type="Proteomes" id="UP000031549"/>
    </source>
</evidence>
<evidence type="ECO:0000313" key="1">
    <source>
        <dbReference type="EMBL" id="NEU76220.1"/>
    </source>
</evidence>
<dbReference type="AlphaFoldDB" id="A0A846HI01"/>
<proteinExistence type="predicted"/>
<dbReference type="Proteomes" id="UP000031549">
    <property type="component" value="Unassembled WGS sequence"/>
</dbReference>
<keyword evidence="2" id="KW-1185">Reference proteome</keyword>
<dbReference type="RefSeq" id="WP_163519260.1">
    <property type="nucleotide sequence ID" value="NZ_JTCM02000100.1"/>
</dbReference>
<protein>
    <submittedName>
        <fullName evidence="1">Uncharacterized protein</fullName>
    </submittedName>
</protein>
<reference evidence="1 2" key="1">
    <citation type="journal article" date="2015" name="Genome Announc.">
        <title>Draft Genome Sequence of Cyanobacterium Hassallia byssoidea Strain VB512170, Isolated from Monuments in India.</title>
        <authorList>
            <person name="Singh D."/>
            <person name="Chandrababunaidu M.M."/>
            <person name="Panda A."/>
            <person name="Sen D."/>
            <person name="Bhattacharyya S."/>
            <person name="Adhikary S.P."/>
            <person name="Tripathy S."/>
        </authorList>
    </citation>
    <scope>NUCLEOTIDE SEQUENCE [LARGE SCALE GENOMIC DNA]</scope>
    <source>
        <strain evidence="1 2">VB512170</strain>
    </source>
</reference>
<organism evidence="1 2">
    <name type="scientific">Hassallia byssoidea VB512170</name>
    <dbReference type="NCBI Taxonomy" id="1304833"/>
    <lineage>
        <taxon>Bacteria</taxon>
        <taxon>Bacillati</taxon>
        <taxon>Cyanobacteriota</taxon>
        <taxon>Cyanophyceae</taxon>
        <taxon>Nostocales</taxon>
        <taxon>Tolypothrichaceae</taxon>
        <taxon>Hassallia</taxon>
    </lineage>
</organism>
<name>A0A846HI01_9CYAN</name>
<gene>
    <name evidence="1" type="ORF">PI95_027760</name>
</gene>
<comment type="caution">
    <text evidence="1">The sequence shown here is derived from an EMBL/GenBank/DDBJ whole genome shotgun (WGS) entry which is preliminary data.</text>
</comment>
<accession>A0A846HI01</accession>
<sequence>MSKSPNKHVSYALGKLKNKTIRLFAPALAVAGWMAMPLPGMAVTASYANDYRVCAGRLLSVGVTPDAASVGCANALRPKELSLCVSRIQKQTQIAATDALASCNQARRPEDLATCVVGISANVKEAVNPAALNYCSRSLLPVRFAQCVVGLRAETDSAPVQAMDNCIDASDRAVSGYLPSFIPATRSQQNIQPVFESTPIPTNPPRN</sequence>